<feature type="region of interest" description="Disordered" evidence="1">
    <location>
        <begin position="1"/>
        <end position="21"/>
    </location>
</feature>
<protein>
    <submittedName>
        <fullName evidence="2">Uncharacterized protein</fullName>
    </submittedName>
</protein>
<dbReference type="AlphaFoldDB" id="A0A8H6CQ78"/>
<feature type="compositionally biased region" description="Polar residues" evidence="1">
    <location>
        <begin position="58"/>
        <end position="68"/>
    </location>
</feature>
<dbReference type="GeneID" id="59293756"/>
<sequence length="121" mass="13336">MKNRPQPAPHTNRTRMMNDKDANKDRLFIHTEDILACKQAQIPSFPDRNTDTAKKTTEFPTASTSPISSAEDCAGPTIARGNVQLRSPQDGTAAVGIADGDWQGRERECRFRPTGARGRLV</sequence>
<organism evidence="2 3">
    <name type="scientific">Letharia columbiana</name>
    <dbReference type="NCBI Taxonomy" id="112416"/>
    <lineage>
        <taxon>Eukaryota</taxon>
        <taxon>Fungi</taxon>
        <taxon>Dikarya</taxon>
        <taxon>Ascomycota</taxon>
        <taxon>Pezizomycotina</taxon>
        <taxon>Lecanoromycetes</taxon>
        <taxon>OSLEUM clade</taxon>
        <taxon>Lecanoromycetidae</taxon>
        <taxon>Lecanorales</taxon>
        <taxon>Lecanorineae</taxon>
        <taxon>Parmeliaceae</taxon>
        <taxon>Letharia</taxon>
    </lineage>
</organism>
<dbReference type="EMBL" id="JACCJC010000084">
    <property type="protein sequence ID" value="KAF6227590.1"/>
    <property type="molecule type" value="Genomic_DNA"/>
</dbReference>
<name>A0A8H6CQ78_9LECA</name>
<reference evidence="2 3" key="1">
    <citation type="journal article" date="2020" name="Genomics">
        <title>Complete, high-quality genomes from long-read metagenomic sequencing of two wolf lichen thalli reveals enigmatic genome architecture.</title>
        <authorList>
            <person name="McKenzie S.K."/>
            <person name="Walston R.F."/>
            <person name="Allen J.L."/>
        </authorList>
    </citation>
    <scope>NUCLEOTIDE SEQUENCE [LARGE SCALE GENOMIC DNA]</scope>
    <source>
        <strain evidence="2">WasteWater2</strain>
    </source>
</reference>
<evidence type="ECO:0000313" key="3">
    <source>
        <dbReference type="Proteomes" id="UP000578531"/>
    </source>
</evidence>
<gene>
    <name evidence="2" type="ORF">HO173_012119</name>
</gene>
<dbReference type="Proteomes" id="UP000578531">
    <property type="component" value="Unassembled WGS sequence"/>
</dbReference>
<accession>A0A8H6CQ78</accession>
<keyword evidence="3" id="KW-1185">Reference proteome</keyword>
<feature type="region of interest" description="Disordered" evidence="1">
    <location>
        <begin position="40"/>
        <end position="75"/>
    </location>
</feature>
<dbReference type="RefSeq" id="XP_037159081.1">
    <property type="nucleotide sequence ID" value="XM_037313992.1"/>
</dbReference>
<evidence type="ECO:0000313" key="2">
    <source>
        <dbReference type="EMBL" id="KAF6227590.1"/>
    </source>
</evidence>
<proteinExistence type="predicted"/>
<comment type="caution">
    <text evidence="2">The sequence shown here is derived from an EMBL/GenBank/DDBJ whole genome shotgun (WGS) entry which is preliminary data.</text>
</comment>
<evidence type="ECO:0000256" key="1">
    <source>
        <dbReference type="SAM" id="MobiDB-lite"/>
    </source>
</evidence>
<feature type="compositionally biased region" description="Basic and acidic residues" evidence="1">
    <location>
        <begin position="48"/>
        <end position="57"/>
    </location>
</feature>